<dbReference type="InterPro" id="IPR049142">
    <property type="entry name" value="MS_channel_1st"/>
</dbReference>
<dbReference type="Pfam" id="PF21082">
    <property type="entry name" value="MS_channel_3rd"/>
    <property type="match status" value="1"/>
</dbReference>
<evidence type="ECO:0000256" key="2">
    <source>
        <dbReference type="ARBA" id="ARBA00008017"/>
    </source>
</evidence>
<dbReference type="SUPFAM" id="SSF50182">
    <property type="entry name" value="Sm-like ribonucleoproteins"/>
    <property type="match status" value="1"/>
</dbReference>
<feature type="transmembrane region" description="Helical" evidence="7">
    <location>
        <begin position="35"/>
        <end position="58"/>
    </location>
</feature>
<evidence type="ECO:0000256" key="6">
    <source>
        <dbReference type="ARBA" id="ARBA00023136"/>
    </source>
</evidence>
<evidence type="ECO:0000259" key="10">
    <source>
        <dbReference type="Pfam" id="PF21088"/>
    </source>
</evidence>
<feature type="transmembrane region" description="Helical" evidence="7">
    <location>
        <begin position="6"/>
        <end position="23"/>
    </location>
</feature>
<keyword evidence="5 7" id="KW-1133">Transmembrane helix</keyword>
<feature type="transmembrane region" description="Helical" evidence="7">
    <location>
        <begin position="187"/>
        <end position="206"/>
    </location>
</feature>
<sequence length="380" mass="43947">MNDLLKFDAVFIVLIVLVLIAIYNQKFKMFGIENYMDIVIALIITGIFLFVAYIVFFILEKIFTKIVKRTKTTLDDEILKTVKIPIILIIFFIGLYLGLLRIELLTNYQYVIDKIFTLIYILLVTFFVTRILDAVIKWYDGEFSLNTNVNIDKAFMSMLRKIIYGFIYAIALMLILREVFNIEITPLLASLGIAGLAVALALQDTLSNFFAGIHIIADKPIKFDDYIELENGLKGYVKDVGWRTTKIKTSENNIIIIPNSKLSQSIIINYYTLEQEMAVVVPCGVSYNSDLERVEKITIEVAKEIQQNIPGAVKNFEPFIRYNKFDDSNINFGITLRVEKFVDRYLVVHEFVKKLMTRYNKEGIEISFPVRNIYFKNAKQ</sequence>
<dbReference type="Gene3D" id="1.10.287.1260">
    <property type="match status" value="1"/>
</dbReference>
<dbReference type="Gene3D" id="3.30.70.100">
    <property type="match status" value="1"/>
</dbReference>
<proteinExistence type="inferred from homology"/>
<dbReference type="InterPro" id="IPR011066">
    <property type="entry name" value="MscS_channel_C_sf"/>
</dbReference>
<accession>A0A098E8F2</accession>
<dbReference type="Pfam" id="PF00924">
    <property type="entry name" value="MS_channel_2nd"/>
    <property type="match status" value="1"/>
</dbReference>
<evidence type="ECO:0000259" key="8">
    <source>
        <dbReference type="Pfam" id="PF00924"/>
    </source>
</evidence>
<evidence type="ECO:0000256" key="5">
    <source>
        <dbReference type="ARBA" id="ARBA00022989"/>
    </source>
</evidence>
<evidence type="ECO:0000256" key="3">
    <source>
        <dbReference type="ARBA" id="ARBA00022475"/>
    </source>
</evidence>
<protein>
    <submittedName>
        <fullName evidence="11">MscS Mechanosensitive ion channel</fullName>
    </submittedName>
</protein>
<dbReference type="AlphaFoldDB" id="A0A098E8F2"/>
<reference evidence="11" key="1">
    <citation type="submission" date="2014-09" db="EMBL/GenBank/DDBJ databases">
        <authorList>
            <person name="Probst J Alexander"/>
        </authorList>
    </citation>
    <scope>NUCLEOTIDE SEQUENCE</scope>
</reference>
<dbReference type="InterPro" id="IPR023408">
    <property type="entry name" value="MscS_beta-dom_sf"/>
</dbReference>
<keyword evidence="3" id="KW-1003">Cell membrane</keyword>
<dbReference type="EMBL" id="CCXY01000078">
    <property type="protein sequence ID" value="CEG11799.1"/>
    <property type="molecule type" value="Genomic_DNA"/>
</dbReference>
<gene>
    <name evidence="11" type="ORF">MSIBF_A1690008</name>
</gene>
<dbReference type="Gene3D" id="2.30.30.60">
    <property type="match status" value="1"/>
</dbReference>
<feature type="transmembrane region" description="Helical" evidence="7">
    <location>
        <begin position="78"/>
        <end position="99"/>
    </location>
</feature>
<keyword evidence="4 7" id="KW-0812">Transmembrane</keyword>
<organism evidence="11">
    <name type="scientific">groundwater metagenome</name>
    <dbReference type="NCBI Taxonomy" id="717931"/>
    <lineage>
        <taxon>unclassified sequences</taxon>
        <taxon>metagenomes</taxon>
        <taxon>ecological metagenomes</taxon>
    </lineage>
</organism>
<dbReference type="InterPro" id="IPR011014">
    <property type="entry name" value="MscS_channel_TM-2"/>
</dbReference>
<evidence type="ECO:0000256" key="4">
    <source>
        <dbReference type="ARBA" id="ARBA00022692"/>
    </source>
</evidence>
<dbReference type="InterPro" id="IPR049278">
    <property type="entry name" value="MS_channel_C"/>
</dbReference>
<feature type="transmembrane region" description="Helical" evidence="7">
    <location>
        <begin position="162"/>
        <end position="180"/>
    </location>
</feature>
<comment type="similarity">
    <text evidence="2">Belongs to the MscS (TC 1.A.23) family.</text>
</comment>
<feature type="domain" description="Mechanosensitive ion channel MscS" evidence="8">
    <location>
        <begin position="204"/>
        <end position="270"/>
    </location>
</feature>
<dbReference type="SUPFAM" id="SSF82689">
    <property type="entry name" value="Mechanosensitive channel protein MscS (YggB), C-terminal domain"/>
    <property type="match status" value="1"/>
</dbReference>
<evidence type="ECO:0000256" key="7">
    <source>
        <dbReference type="SAM" id="Phobius"/>
    </source>
</evidence>
<dbReference type="Pfam" id="PF21088">
    <property type="entry name" value="MS_channel_1st"/>
    <property type="match status" value="1"/>
</dbReference>
<dbReference type="GO" id="GO:0005886">
    <property type="term" value="C:plasma membrane"/>
    <property type="evidence" value="ECO:0007669"/>
    <property type="project" value="UniProtKB-SubCell"/>
</dbReference>
<evidence type="ECO:0000259" key="9">
    <source>
        <dbReference type="Pfam" id="PF21082"/>
    </source>
</evidence>
<dbReference type="InterPro" id="IPR010920">
    <property type="entry name" value="LSM_dom_sf"/>
</dbReference>
<comment type="subcellular location">
    <subcellularLocation>
        <location evidence="1">Cell membrane</location>
        <topology evidence="1">Multi-pass membrane protein</topology>
    </subcellularLocation>
</comment>
<keyword evidence="6 7" id="KW-0472">Membrane</keyword>
<name>A0A098E8F2_9ZZZZ</name>
<evidence type="ECO:0000256" key="1">
    <source>
        <dbReference type="ARBA" id="ARBA00004651"/>
    </source>
</evidence>
<evidence type="ECO:0000313" key="11">
    <source>
        <dbReference type="EMBL" id="CEG11799.1"/>
    </source>
</evidence>
<dbReference type="PANTHER" id="PTHR30566">
    <property type="entry name" value="YNAI-RELATED MECHANOSENSITIVE ION CHANNEL"/>
    <property type="match status" value="1"/>
</dbReference>
<feature type="domain" description="Mechanosensitive ion channel transmembrane helices 2/3" evidence="10">
    <location>
        <begin position="161"/>
        <end position="203"/>
    </location>
</feature>
<dbReference type="SUPFAM" id="SSF82861">
    <property type="entry name" value="Mechanosensitive channel protein MscS (YggB), transmembrane region"/>
    <property type="match status" value="1"/>
</dbReference>
<dbReference type="GO" id="GO:0055085">
    <property type="term" value="P:transmembrane transport"/>
    <property type="evidence" value="ECO:0007669"/>
    <property type="project" value="InterPro"/>
</dbReference>
<feature type="transmembrane region" description="Helical" evidence="7">
    <location>
        <begin position="111"/>
        <end position="132"/>
    </location>
</feature>
<dbReference type="PANTHER" id="PTHR30566:SF25">
    <property type="entry name" value="INNER MEMBRANE PROTEIN"/>
    <property type="match status" value="1"/>
</dbReference>
<dbReference type="InterPro" id="IPR006685">
    <property type="entry name" value="MscS_channel_2nd"/>
</dbReference>
<feature type="domain" description="Mechanosensitive ion channel MscS C-terminal" evidence="9">
    <location>
        <begin position="279"/>
        <end position="366"/>
    </location>
</feature>